<dbReference type="Gene3D" id="3.30.70.260">
    <property type="match status" value="1"/>
</dbReference>
<evidence type="ECO:0000256" key="1">
    <source>
        <dbReference type="ARBA" id="ARBA00004240"/>
    </source>
</evidence>
<dbReference type="PANTHER" id="PTHR17600">
    <property type="entry name" value="MESODERM DEVELOPMENT CANDIDATE 2"/>
    <property type="match status" value="1"/>
</dbReference>
<name>A0A814MZ45_9BILA</name>
<protein>
    <submittedName>
        <fullName evidence="9">Uncharacterized protein</fullName>
    </submittedName>
</protein>
<organism evidence="9 10">
    <name type="scientific">Rotaria sordida</name>
    <dbReference type="NCBI Taxonomy" id="392033"/>
    <lineage>
        <taxon>Eukaryota</taxon>
        <taxon>Metazoa</taxon>
        <taxon>Spiralia</taxon>
        <taxon>Gnathifera</taxon>
        <taxon>Rotifera</taxon>
        <taxon>Eurotatoria</taxon>
        <taxon>Bdelloidea</taxon>
        <taxon>Philodinida</taxon>
        <taxon>Philodinidae</taxon>
        <taxon>Rotaria</taxon>
    </lineage>
</organism>
<feature type="chain" id="PRO_5036225307" evidence="7">
    <location>
        <begin position="23"/>
        <end position="194"/>
    </location>
</feature>
<keyword evidence="4 7" id="KW-0732">Signal</keyword>
<dbReference type="GO" id="GO:0006457">
    <property type="term" value="P:protein folding"/>
    <property type="evidence" value="ECO:0007669"/>
    <property type="project" value="InterPro"/>
</dbReference>
<dbReference type="Proteomes" id="UP000663870">
    <property type="component" value="Unassembled WGS sequence"/>
</dbReference>
<dbReference type="Proteomes" id="UP000663854">
    <property type="component" value="Unassembled WGS sequence"/>
</dbReference>
<keyword evidence="5" id="KW-0256">Endoplasmic reticulum</keyword>
<evidence type="ECO:0000256" key="7">
    <source>
        <dbReference type="SAM" id="SignalP"/>
    </source>
</evidence>
<evidence type="ECO:0000256" key="4">
    <source>
        <dbReference type="ARBA" id="ARBA00022729"/>
    </source>
</evidence>
<dbReference type="GO" id="GO:0016055">
    <property type="term" value="P:Wnt signaling pathway"/>
    <property type="evidence" value="ECO:0007669"/>
    <property type="project" value="UniProtKB-KW"/>
</dbReference>
<dbReference type="AlphaFoldDB" id="A0A814MZ45"/>
<accession>A0A814MZ45</accession>
<comment type="similarity">
    <text evidence="2">Belongs to the MESD family.</text>
</comment>
<evidence type="ECO:0000313" key="8">
    <source>
        <dbReference type="EMBL" id="CAF1001551.1"/>
    </source>
</evidence>
<evidence type="ECO:0000256" key="5">
    <source>
        <dbReference type="ARBA" id="ARBA00022824"/>
    </source>
</evidence>
<proteinExistence type="inferred from homology"/>
<keyword evidence="3" id="KW-0879">Wnt signaling pathway</keyword>
<dbReference type="GO" id="GO:0005783">
    <property type="term" value="C:endoplasmic reticulum"/>
    <property type="evidence" value="ECO:0007669"/>
    <property type="project" value="UniProtKB-SubCell"/>
</dbReference>
<evidence type="ECO:0000313" key="9">
    <source>
        <dbReference type="EMBL" id="CAF1086330.1"/>
    </source>
</evidence>
<comment type="subcellular location">
    <subcellularLocation>
        <location evidence="1">Endoplasmic reticulum</location>
    </subcellularLocation>
</comment>
<dbReference type="Pfam" id="PF10185">
    <property type="entry name" value="Mesd"/>
    <property type="match status" value="1"/>
</dbReference>
<dbReference type="FunFam" id="3.30.70.260:FF:000031">
    <property type="entry name" value="LDLR chaperone MESD"/>
    <property type="match status" value="1"/>
</dbReference>
<evidence type="ECO:0000256" key="3">
    <source>
        <dbReference type="ARBA" id="ARBA00022687"/>
    </source>
</evidence>
<dbReference type="EMBL" id="CAJNOH010000327">
    <property type="protein sequence ID" value="CAF1001551.1"/>
    <property type="molecule type" value="Genomic_DNA"/>
</dbReference>
<sequence length="194" mass="22993">MHSFYFILLFFILLYTFHNTYADDKSKPKIKKDPIDFTENDVNNLFEQWEENDEDILPEDERHDFYLRHPYGKHQPPMFKPEELTGKDPESLIKMTKKGQTMMMFATVSGNPTRRETEEITQIWWAALKNALYDVTKYIVDDTRVLFLLQDGSQAYEVKNYLVQQDRCQEVTIDNRPYYGKGAQNAQQAKSQDL</sequence>
<keyword evidence="6" id="KW-0143">Chaperone</keyword>
<feature type="signal peptide" evidence="7">
    <location>
        <begin position="1"/>
        <end position="22"/>
    </location>
</feature>
<dbReference type="EMBL" id="CAJNOL010000485">
    <property type="protein sequence ID" value="CAF1086330.1"/>
    <property type="molecule type" value="Genomic_DNA"/>
</dbReference>
<evidence type="ECO:0000256" key="2">
    <source>
        <dbReference type="ARBA" id="ARBA00011068"/>
    </source>
</evidence>
<dbReference type="PANTHER" id="PTHR17600:SF2">
    <property type="entry name" value="LRP CHAPERONE MESD"/>
    <property type="match status" value="1"/>
</dbReference>
<evidence type="ECO:0000256" key="6">
    <source>
        <dbReference type="ARBA" id="ARBA00023186"/>
    </source>
</evidence>
<dbReference type="InterPro" id="IPR019330">
    <property type="entry name" value="MESD"/>
</dbReference>
<evidence type="ECO:0000313" key="10">
    <source>
        <dbReference type="Proteomes" id="UP000663870"/>
    </source>
</evidence>
<comment type="caution">
    <text evidence="9">The sequence shown here is derived from an EMBL/GenBank/DDBJ whole genome shotgun (WGS) entry which is preliminary data.</text>
</comment>
<keyword evidence="10" id="KW-1185">Reference proteome</keyword>
<gene>
    <name evidence="9" type="ORF">JXQ802_LOCUS18447</name>
    <name evidence="8" type="ORF">PYM288_LOCUS14633</name>
</gene>
<reference evidence="9" key="1">
    <citation type="submission" date="2021-02" db="EMBL/GenBank/DDBJ databases">
        <authorList>
            <person name="Nowell W R."/>
        </authorList>
    </citation>
    <scope>NUCLEOTIDE SEQUENCE</scope>
</reference>